<dbReference type="InterPro" id="IPR016161">
    <property type="entry name" value="Ald_DH/histidinol_DH"/>
</dbReference>
<dbReference type="InterPro" id="IPR012394">
    <property type="entry name" value="Aldehyde_DH_NAD(P)"/>
</dbReference>
<name>A0A8K0CRX6_IGNLU</name>
<evidence type="ECO:0000256" key="7">
    <source>
        <dbReference type="RuleBase" id="RU003345"/>
    </source>
</evidence>
<sequence length="545" mass="61100">MAKVERELILPSTKVSPINNDNPAVINIETSETLPVTKYDRNGCRKSASEVVSIARTAFNSCKTKNVAFRRQQLKNLLRMFDENAKALEDALKKDLGRPRQEASSFDVEFTKNDVITMLMHFEEWAKPEKPPKPLPNALDQICVYNDPYGVVLIISAWNFPITLLLGPLAGAIAGGNCVVIKPSEIAEATAQLIAELIPKYLDKECYQVYLGEVMETAELLKERFDYIFFTGSTTVGRIVHAAANKYLTPVTLELGGKSPAYIDKSVDMEMTVRRILWGKCSNAGQICIAPDYILCTKEVQDKFISIAAKVLKEWYGDDVESSPDYCRIISDKHYSRLNNFLADKKNIAIGGKSNAANRFIEPTILVNVNPNDSVMQEEIFGPILPIVIIENPHEAINFINAREKPLVIYVFTKSKTVKDMFANNTSSGNLSFNETLFHFTVDTLPFGGVGFSGMGSYHGKGSFDTFVHKKGTLERNFAAITEKCTAFRYPPYSESKTNRISIIMRPRRGISCKYLKPLLIFCLGVIVIIIIQLIYYHVTDKHLL</sequence>
<dbReference type="FunFam" id="3.40.605.10:FF:000004">
    <property type="entry name" value="Aldehyde dehydrogenase"/>
    <property type="match status" value="1"/>
</dbReference>
<feature type="active site" evidence="5 6">
    <location>
        <position position="254"/>
    </location>
</feature>
<evidence type="ECO:0000259" key="9">
    <source>
        <dbReference type="Pfam" id="PF00171"/>
    </source>
</evidence>
<dbReference type="GO" id="GO:0006081">
    <property type="term" value="P:aldehyde metabolic process"/>
    <property type="evidence" value="ECO:0007669"/>
    <property type="project" value="InterPro"/>
</dbReference>
<organism evidence="10 11">
    <name type="scientific">Ignelater luminosus</name>
    <name type="common">Cucubano</name>
    <name type="synonym">Pyrophorus luminosus</name>
    <dbReference type="NCBI Taxonomy" id="2038154"/>
    <lineage>
        <taxon>Eukaryota</taxon>
        <taxon>Metazoa</taxon>
        <taxon>Ecdysozoa</taxon>
        <taxon>Arthropoda</taxon>
        <taxon>Hexapoda</taxon>
        <taxon>Insecta</taxon>
        <taxon>Pterygota</taxon>
        <taxon>Neoptera</taxon>
        <taxon>Endopterygota</taxon>
        <taxon>Coleoptera</taxon>
        <taxon>Polyphaga</taxon>
        <taxon>Elateriformia</taxon>
        <taxon>Elateroidea</taxon>
        <taxon>Elateridae</taxon>
        <taxon>Agrypninae</taxon>
        <taxon>Pyrophorini</taxon>
        <taxon>Ignelater</taxon>
    </lineage>
</organism>
<dbReference type="PANTHER" id="PTHR43570">
    <property type="entry name" value="ALDEHYDE DEHYDROGENASE"/>
    <property type="match status" value="1"/>
</dbReference>
<comment type="caution">
    <text evidence="10">The sequence shown here is derived from an EMBL/GenBank/DDBJ whole genome shotgun (WGS) entry which is preliminary data.</text>
</comment>
<evidence type="ECO:0000256" key="6">
    <source>
        <dbReference type="PROSITE-ProRule" id="PRU10007"/>
    </source>
</evidence>
<dbReference type="GO" id="GO:0005737">
    <property type="term" value="C:cytoplasm"/>
    <property type="evidence" value="ECO:0007669"/>
    <property type="project" value="TreeGrafter"/>
</dbReference>
<dbReference type="InterPro" id="IPR016163">
    <property type="entry name" value="Ald_DH_C"/>
</dbReference>
<dbReference type="InterPro" id="IPR015590">
    <property type="entry name" value="Aldehyde_DH_dom"/>
</dbReference>
<dbReference type="Proteomes" id="UP000801492">
    <property type="component" value="Unassembled WGS sequence"/>
</dbReference>
<dbReference type="PANTHER" id="PTHR43570:SF16">
    <property type="entry name" value="ALDEHYDE DEHYDROGENASE TYPE III, ISOFORM Q"/>
    <property type="match status" value="1"/>
</dbReference>
<dbReference type="FunFam" id="3.40.309.10:FF:000003">
    <property type="entry name" value="Aldehyde dehydrogenase"/>
    <property type="match status" value="1"/>
</dbReference>
<comment type="similarity">
    <text evidence="1 4 7">Belongs to the aldehyde dehydrogenase family.</text>
</comment>
<dbReference type="EMBL" id="VTPC01008694">
    <property type="protein sequence ID" value="KAF2892523.1"/>
    <property type="molecule type" value="Genomic_DNA"/>
</dbReference>
<gene>
    <name evidence="10" type="ORF">ILUMI_13651</name>
</gene>
<evidence type="ECO:0000256" key="4">
    <source>
        <dbReference type="PIRNR" id="PIRNR036492"/>
    </source>
</evidence>
<feature type="domain" description="Aldehyde dehydrogenase" evidence="9">
    <location>
        <begin position="45"/>
        <end position="470"/>
    </location>
</feature>
<proteinExistence type="inferred from homology"/>
<evidence type="ECO:0000256" key="2">
    <source>
        <dbReference type="ARBA" id="ARBA00023002"/>
    </source>
</evidence>
<feature type="transmembrane region" description="Helical" evidence="8">
    <location>
        <begin position="515"/>
        <end position="539"/>
    </location>
</feature>
<reference evidence="10" key="1">
    <citation type="submission" date="2019-08" db="EMBL/GenBank/DDBJ databases">
        <title>The genome of the North American firefly Photinus pyralis.</title>
        <authorList>
            <consortium name="Photinus pyralis genome working group"/>
            <person name="Fallon T.R."/>
            <person name="Sander Lower S.E."/>
            <person name="Weng J.-K."/>
        </authorList>
    </citation>
    <scope>NUCLEOTIDE SEQUENCE</scope>
    <source>
        <strain evidence="10">TRF0915ILg1</strain>
        <tissue evidence="10">Whole body</tissue>
    </source>
</reference>
<evidence type="ECO:0000313" key="10">
    <source>
        <dbReference type="EMBL" id="KAF2892523.1"/>
    </source>
</evidence>
<dbReference type="SUPFAM" id="SSF53720">
    <property type="entry name" value="ALDH-like"/>
    <property type="match status" value="1"/>
</dbReference>
<evidence type="ECO:0000256" key="3">
    <source>
        <dbReference type="ARBA" id="ARBA00023027"/>
    </source>
</evidence>
<dbReference type="PROSITE" id="PS00687">
    <property type="entry name" value="ALDEHYDE_DEHYDR_GLU"/>
    <property type="match status" value="1"/>
</dbReference>
<dbReference type="PIRSF" id="PIRSF036492">
    <property type="entry name" value="ALDH"/>
    <property type="match status" value="1"/>
</dbReference>
<evidence type="ECO:0000256" key="1">
    <source>
        <dbReference type="ARBA" id="ARBA00009986"/>
    </source>
</evidence>
<dbReference type="InterPro" id="IPR016162">
    <property type="entry name" value="Ald_DH_N"/>
</dbReference>
<keyword evidence="2 4" id="KW-0560">Oxidoreductase</keyword>
<feature type="active site" evidence="5">
    <location>
        <position position="288"/>
    </location>
</feature>
<keyword evidence="11" id="KW-1185">Reference proteome</keyword>
<keyword evidence="8" id="KW-0472">Membrane</keyword>
<dbReference type="Pfam" id="PF00171">
    <property type="entry name" value="Aldedh"/>
    <property type="match status" value="1"/>
</dbReference>
<dbReference type="Gene3D" id="3.40.605.10">
    <property type="entry name" value="Aldehyde Dehydrogenase, Chain A, domain 1"/>
    <property type="match status" value="1"/>
</dbReference>
<evidence type="ECO:0000256" key="8">
    <source>
        <dbReference type="SAM" id="Phobius"/>
    </source>
</evidence>
<keyword evidence="8" id="KW-1133">Transmembrane helix</keyword>
<keyword evidence="3" id="KW-0520">NAD</keyword>
<keyword evidence="8" id="KW-0812">Transmembrane</keyword>
<protein>
    <recommendedName>
        <fullName evidence="4">Aldehyde dehydrogenase</fullName>
    </recommendedName>
</protein>
<dbReference type="OrthoDB" id="440325at2759"/>
<dbReference type="AlphaFoldDB" id="A0A8K0CRX6"/>
<dbReference type="InterPro" id="IPR029510">
    <property type="entry name" value="Ald_DH_CS_GLU"/>
</dbReference>
<evidence type="ECO:0000313" key="11">
    <source>
        <dbReference type="Proteomes" id="UP000801492"/>
    </source>
</evidence>
<dbReference type="Gene3D" id="3.40.309.10">
    <property type="entry name" value="Aldehyde Dehydrogenase, Chain A, domain 2"/>
    <property type="match status" value="1"/>
</dbReference>
<dbReference type="GO" id="GO:0004029">
    <property type="term" value="F:aldehyde dehydrogenase (NAD+) activity"/>
    <property type="evidence" value="ECO:0007669"/>
    <property type="project" value="TreeGrafter"/>
</dbReference>
<evidence type="ECO:0000256" key="5">
    <source>
        <dbReference type="PIRSR" id="PIRSR036492-1"/>
    </source>
</evidence>
<accession>A0A8K0CRX6</accession>